<accession>A0A345YJF6</accession>
<organism evidence="2 3">
    <name type="scientific">Erythrobacter aureus</name>
    <dbReference type="NCBI Taxonomy" id="2182384"/>
    <lineage>
        <taxon>Bacteria</taxon>
        <taxon>Pseudomonadati</taxon>
        <taxon>Pseudomonadota</taxon>
        <taxon>Alphaproteobacteria</taxon>
        <taxon>Sphingomonadales</taxon>
        <taxon>Erythrobacteraceae</taxon>
        <taxon>Erythrobacter/Porphyrobacter group</taxon>
        <taxon>Erythrobacter</taxon>
    </lineage>
</organism>
<dbReference type="EMBL" id="CP031358">
    <property type="protein sequence ID" value="AXK44058.1"/>
    <property type="molecule type" value="Genomic_DNA"/>
</dbReference>
<dbReference type="Gene3D" id="3.40.50.620">
    <property type="entry name" value="HUPs"/>
    <property type="match status" value="1"/>
</dbReference>
<dbReference type="GO" id="GO:0003824">
    <property type="term" value="F:catalytic activity"/>
    <property type="evidence" value="ECO:0007669"/>
    <property type="project" value="InterPro"/>
</dbReference>
<feature type="domain" description="Phosphoadenosine phosphosulphate reductase" evidence="1">
    <location>
        <begin position="28"/>
        <end position="227"/>
    </location>
</feature>
<evidence type="ECO:0000313" key="2">
    <source>
        <dbReference type="EMBL" id="AXK44058.1"/>
    </source>
</evidence>
<reference evidence="2 3" key="1">
    <citation type="submission" date="2018-07" db="EMBL/GenBank/DDBJ databases">
        <title>Genome sequence of Erythrobacter strain YH-07, an antagonistic bacterium isolated from Yellow Sea.</title>
        <authorList>
            <person name="Tang T."/>
            <person name="Liu Q."/>
            <person name="Sun X."/>
        </authorList>
    </citation>
    <scope>NUCLEOTIDE SEQUENCE [LARGE SCALE GENOMIC DNA]</scope>
    <source>
        <strain evidence="2 3">YH-07</strain>
        <plasmid evidence="2 3">unnamed</plasmid>
    </source>
</reference>
<dbReference type="InterPro" id="IPR014729">
    <property type="entry name" value="Rossmann-like_a/b/a_fold"/>
</dbReference>
<sequence length="370" mass="41146">MTFPLGRYQFAIDDRIREAVSAGAIFALNLSGGKDSTMTAHAANAILNSLGHPRERRLLIHADLGRAEWRSTPAAIEKQAAQLGLPLAVVRRTAGDMVARWEQRYALGLEQYTELKLGRMRSPWSAASLRFCTAEMKRDVLHRHLRSQYPGETIVSALGIRHAESSARAKTPVSKVDAKLKRADGTNGILWHPSIHISTEDVFAYHREHDLHLHEAYTLHGASRVSCAFCVIASLNDLTVAAGVESNRELFDHLVGMELETGFSFQQGRWLADVAPHLLSGQRIKMLAAAKSYAEKRRELESQIPKNFLKAPTGQKWPWRLPEAEEAAAIASARRFNSDWIGRNLPFLTAHSVTAKFEEMITANKALSEG</sequence>
<gene>
    <name evidence="2" type="ORF">DVR09_16525</name>
</gene>
<dbReference type="SUPFAM" id="SSF52402">
    <property type="entry name" value="Adenine nucleotide alpha hydrolases-like"/>
    <property type="match status" value="1"/>
</dbReference>
<dbReference type="Pfam" id="PF01507">
    <property type="entry name" value="PAPS_reduct"/>
    <property type="match status" value="1"/>
</dbReference>
<dbReference type="AlphaFoldDB" id="A0A345YJF6"/>
<dbReference type="Proteomes" id="UP000254508">
    <property type="component" value="Plasmid unnamed"/>
</dbReference>
<evidence type="ECO:0000313" key="3">
    <source>
        <dbReference type="Proteomes" id="UP000254508"/>
    </source>
</evidence>
<name>A0A345YJF6_9SPHN</name>
<geneLocation type="plasmid" evidence="2 3">
    <name>unnamed</name>
</geneLocation>
<evidence type="ECO:0000259" key="1">
    <source>
        <dbReference type="Pfam" id="PF01507"/>
    </source>
</evidence>
<proteinExistence type="predicted"/>
<keyword evidence="2" id="KW-0614">Plasmid</keyword>
<dbReference type="InterPro" id="IPR002500">
    <property type="entry name" value="PAPS_reduct_dom"/>
</dbReference>
<protein>
    <submittedName>
        <fullName evidence="2">Phosphoadenosine phosphosulfate reductase</fullName>
    </submittedName>
</protein>
<dbReference type="OrthoDB" id="7574889at2"/>
<dbReference type="KEGG" id="err:DVR09_16525"/>
<keyword evidence="3" id="KW-1185">Reference proteome</keyword>